<evidence type="ECO:0000256" key="1">
    <source>
        <dbReference type="SAM" id="MobiDB-lite"/>
    </source>
</evidence>
<proteinExistence type="predicted"/>
<evidence type="ECO:0000313" key="2">
    <source>
        <dbReference type="EMBL" id="MFB9074557.1"/>
    </source>
</evidence>
<organism evidence="2 3">
    <name type="scientific">Citricoccus parietis</name>
    <dbReference type="NCBI Taxonomy" id="592307"/>
    <lineage>
        <taxon>Bacteria</taxon>
        <taxon>Bacillati</taxon>
        <taxon>Actinomycetota</taxon>
        <taxon>Actinomycetes</taxon>
        <taxon>Micrococcales</taxon>
        <taxon>Micrococcaceae</taxon>
        <taxon>Citricoccus</taxon>
    </lineage>
</organism>
<sequence length="50" mass="4948">MASVGWVPGSARCEPPSSESRASEVTGAEAGFASVVRSEVSSSSSSMNAA</sequence>
<name>A0ABV5G6K2_9MICC</name>
<dbReference type="EMBL" id="JBHMFI010000002">
    <property type="protein sequence ID" value="MFB9074557.1"/>
    <property type="molecule type" value="Genomic_DNA"/>
</dbReference>
<gene>
    <name evidence="2" type="ORF">ACFFX0_26550</name>
</gene>
<reference evidence="2 3" key="1">
    <citation type="submission" date="2024-09" db="EMBL/GenBank/DDBJ databases">
        <authorList>
            <person name="Sun Q."/>
            <person name="Mori K."/>
        </authorList>
    </citation>
    <scope>NUCLEOTIDE SEQUENCE [LARGE SCALE GENOMIC DNA]</scope>
    <source>
        <strain evidence="2 3">CCM 7609</strain>
    </source>
</reference>
<keyword evidence="3" id="KW-1185">Reference proteome</keyword>
<protein>
    <submittedName>
        <fullName evidence="2">Uncharacterized protein</fullName>
    </submittedName>
</protein>
<comment type="caution">
    <text evidence="2">The sequence shown here is derived from an EMBL/GenBank/DDBJ whole genome shotgun (WGS) entry which is preliminary data.</text>
</comment>
<dbReference type="Proteomes" id="UP001589575">
    <property type="component" value="Unassembled WGS sequence"/>
</dbReference>
<evidence type="ECO:0000313" key="3">
    <source>
        <dbReference type="Proteomes" id="UP001589575"/>
    </source>
</evidence>
<feature type="region of interest" description="Disordered" evidence="1">
    <location>
        <begin position="1"/>
        <end position="29"/>
    </location>
</feature>
<accession>A0ABV5G6K2</accession>